<keyword evidence="1" id="KW-0812">Transmembrane</keyword>
<dbReference type="OrthoDB" id="9815422at2"/>
<organism evidence="2 3">
    <name type="scientific">Gottschalkia purinilytica</name>
    <name type="common">Clostridium purinilyticum</name>
    <dbReference type="NCBI Taxonomy" id="1503"/>
    <lineage>
        <taxon>Bacteria</taxon>
        <taxon>Bacillati</taxon>
        <taxon>Bacillota</taxon>
        <taxon>Tissierellia</taxon>
        <taxon>Tissierellales</taxon>
        <taxon>Gottschalkiaceae</taxon>
        <taxon>Gottschalkia</taxon>
    </lineage>
</organism>
<feature type="transmembrane region" description="Helical" evidence="1">
    <location>
        <begin position="145"/>
        <end position="166"/>
    </location>
</feature>
<comment type="caution">
    <text evidence="2">The sequence shown here is derived from an EMBL/GenBank/DDBJ whole genome shotgun (WGS) entry which is preliminary data.</text>
</comment>
<feature type="transmembrane region" description="Helical" evidence="1">
    <location>
        <begin position="12"/>
        <end position="30"/>
    </location>
</feature>
<protein>
    <recommendedName>
        <fullName evidence="4">ECF transporter S component</fullName>
    </recommendedName>
</protein>
<reference evidence="3" key="1">
    <citation type="submission" date="2015-07" db="EMBL/GenBank/DDBJ databases">
        <title>Draft genome sequence of the purine-degrading Gottschalkia purinilyticum DSM 1384 (formerly Clostridium purinilyticum).</title>
        <authorList>
            <person name="Poehlein A."/>
            <person name="Schiel-Bengelsdorf B."/>
            <person name="Bengelsdorf F.R."/>
            <person name="Daniel R."/>
            <person name="Duerre P."/>
        </authorList>
    </citation>
    <scope>NUCLEOTIDE SEQUENCE [LARGE SCALE GENOMIC DNA]</scope>
    <source>
        <strain evidence="3">DSM 1384</strain>
    </source>
</reference>
<keyword evidence="3" id="KW-1185">Reference proteome</keyword>
<dbReference type="GO" id="GO:0022857">
    <property type="term" value="F:transmembrane transporter activity"/>
    <property type="evidence" value="ECO:0007669"/>
    <property type="project" value="InterPro"/>
</dbReference>
<feature type="transmembrane region" description="Helical" evidence="1">
    <location>
        <begin position="114"/>
        <end position="133"/>
    </location>
</feature>
<dbReference type="InterPro" id="IPR024529">
    <property type="entry name" value="ECF_trnsprt_substrate-spec"/>
</dbReference>
<keyword evidence="1" id="KW-1133">Transmembrane helix</keyword>
<dbReference type="EMBL" id="LGSS01000011">
    <property type="protein sequence ID" value="KNF07940.1"/>
    <property type="molecule type" value="Genomic_DNA"/>
</dbReference>
<feature type="transmembrane region" description="Helical" evidence="1">
    <location>
        <begin position="75"/>
        <end position="93"/>
    </location>
</feature>
<keyword evidence="1" id="KW-0472">Membrane</keyword>
<evidence type="ECO:0008006" key="4">
    <source>
        <dbReference type="Google" id="ProtNLM"/>
    </source>
</evidence>
<dbReference type="AlphaFoldDB" id="A0A0L0W9F2"/>
<gene>
    <name evidence="2" type="ORF">CLPU_11c01090</name>
</gene>
<dbReference type="Gene3D" id="1.10.1760.20">
    <property type="match status" value="1"/>
</dbReference>
<feature type="transmembrane region" description="Helical" evidence="1">
    <location>
        <begin position="42"/>
        <end position="63"/>
    </location>
</feature>
<evidence type="ECO:0000313" key="3">
    <source>
        <dbReference type="Proteomes" id="UP000037267"/>
    </source>
</evidence>
<sequence length="174" mass="18547">MNNKFTTKDLVLTGILLGLGLIIPMVFHLFGGTGPIFLPMHISVLIGGFLLPPYFALVLGIATPLLSSVVTGMPPIFPIGIIMMAELGSYGLITSLISKKFETLVIPSLVTAQVVGRIVAGITVFILSTFFGVKMNPIIFVKGSIITGIPGILIQLILIPTLIYTIKITKKVKA</sequence>
<dbReference type="STRING" id="1503.CLPU_11c01090"/>
<evidence type="ECO:0000313" key="2">
    <source>
        <dbReference type="EMBL" id="KNF07940.1"/>
    </source>
</evidence>
<dbReference type="Proteomes" id="UP000037267">
    <property type="component" value="Unassembled WGS sequence"/>
</dbReference>
<dbReference type="Pfam" id="PF12822">
    <property type="entry name" value="ECF_trnsprt"/>
    <property type="match status" value="1"/>
</dbReference>
<evidence type="ECO:0000256" key="1">
    <source>
        <dbReference type="SAM" id="Phobius"/>
    </source>
</evidence>
<proteinExistence type="predicted"/>
<name>A0A0L0W9F2_GOTPU</name>
<dbReference type="RefSeq" id="WP_050355845.1">
    <property type="nucleotide sequence ID" value="NZ_LGSS01000011.1"/>
</dbReference>
<accession>A0A0L0W9F2</accession>